<keyword evidence="3" id="KW-1185">Reference proteome</keyword>
<dbReference type="RefSeq" id="WP_221030116.1">
    <property type="nucleotide sequence ID" value="NZ_CP139781.1"/>
</dbReference>
<dbReference type="Proteomes" id="UP000738431">
    <property type="component" value="Chromosome"/>
</dbReference>
<gene>
    <name evidence="2" type="ORF">K1X11_023185</name>
</gene>
<feature type="region of interest" description="Disordered" evidence="1">
    <location>
        <begin position="264"/>
        <end position="294"/>
    </location>
</feature>
<accession>A0ABZ1C889</accession>
<organism evidence="2 3">
    <name type="scientific">Actomonas aquatica</name>
    <dbReference type="NCBI Taxonomy" id="2866162"/>
    <lineage>
        <taxon>Bacteria</taxon>
        <taxon>Pseudomonadati</taxon>
        <taxon>Verrucomicrobiota</taxon>
        <taxon>Opitutia</taxon>
        <taxon>Opitutales</taxon>
        <taxon>Opitutaceae</taxon>
        <taxon>Actomonas</taxon>
    </lineage>
</organism>
<evidence type="ECO:0000256" key="1">
    <source>
        <dbReference type="SAM" id="MobiDB-lite"/>
    </source>
</evidence>
<evidence type="ECO:0000313" key="2">
    <source>
        <dbReference type="EMBL" id="WRQ87726.1"/>
    </source>
</evidence>
<dbReference type="EMBL" id="CP139781">
    <property type="protein sequence ID" value="WRQ87726.1"/>
    <property type="molecule type" value="Genomic_DNA"/>
</dbReference>
<sequence>MKSARKLSGDAIALAVAALLVVIALATVLWGERAVAQVRRGPAALAGGAGPVEGTRVTLPEGADVVWSRPRHDAGWGFELFTPPVVFYDRATGRFTVSPAENEPAKALDAAERAFGLQLVDTTRLPYRLQLVGYAGEAGNYFGIFQNEETGDGIVAQPGRRFEDLGLELRQLDVRREDTIVPESMPLREIVAVAEVWDETAGRLVRLSSAGWQWADAPVADVRIAATGEVRQVRAGDRIETADARYEIRSVAAEPASVIVGKQHDDGTREEMTLWPDVSVTTDSPPPPDPFAFP</sequence>
<name>A0ABZ1C889_9BACT</name>
<feature type="compositionally biased region" description="Pro residues" evidence="1">
    <location>
        <begin position="284"/>
        <end position="294"/>
    </location>
</feature>
<evidence type="ECO:0008006" key="4">
    <source>
        <dbReference type="Google" id="ProtNLM"/>
    </source>
</evidence>
<proteinExistence type="predicted"/>
<reference evidence="2 3" key="1">
    <citation type="submission" date="2023-12" db="EMBL/GenBank/DDBJ databases">
        <title>Description of an unclassified Opitutus bacterium of Verrucomicrobiota.</title>
        <authorList>
            <person name="Zhang D.-F."/>
        </authorList>
    </citation>
    <scope>NUCLEOTIDE SEQUENCE [LARGE SCALE GENOMIC DNA]</scope>
    <source>
        <strain evidence="2 3">WL0086</strain>
    </source>
</reference>
<protein>
    <recommendedName>
        <fullName evidence="4">DUF4340 domain-containing protein</fullName>
    </recommendedName>
</protein>
<evidence type="ECO:0000313" key="3">
    <source>
        <dbReference type="Proteomes" id="UP000738431"/>
    </source>
</evidence>